<proteinExistence type="predicted"/>
<dbReference type="GO" id="GO:0003677">
    <property type="term" value="F:DNA binding"/>
    <property type="evidence" value="ECO:0007669"/>
    <property type="project" value="InterPro"/>
</dbReference>
<organism evidence="1">
    <name type="scientific">Siphoviridae sp. ctL0q1</name>
    <dbReference type="NCBI Taxonomy" id="2825449"/>
    <lineage>
        <taxon>Viruses</taxon>
        <taxon>Duplodnaviria</taxon>
        <taxon>Heunggongvirae</taxon>
        <taxon>Uroviricota</taxon>
        <taxon>Caudoviricetes</taxon>
    </lineage>
</organism>
<dbReference type="Gene3D" id="2.30.30.110">
    <property type="match status" value="1"/>
</dbReference>
<dbReference type="InterPro" id="IPR011067">
    <property type="entry name" value="Plasmid_toxin/cell-grow_inhib"/>
</dbReference>
<reference evidence="1" key="1">
    <citation type="journal article" date="2021" name="Proc. Natl. Acad. Sci. U.S.A.">
        <title>A Catalog of Tens of Thousands of Viruses from Human Metagenomes Reveals Hidden Associations with Chronic Diseases.</title>
        <authorList>
            <person name="Tisza M.J."/>
            <person name="Buck C.B."/>
        </authorList>
    </citation>
    <scope>NUCLEOTIDE SEQUENCE</scope>
    <source>
        <strain evidence="1">CtL0q1</strain>
    </source>
</reference>
<dbReference type="InterPro" id="IPR003477">
    <property type="entry name" value="PemK-like"/>
</dbReference>
<dbReference type="Pfam" id="PF02452">
    <property type="entry name" value="PemK_toxin"/>
    <property type="match status" value="1"/>
</dbReference>
<name>A0A8S5PJS9_9CAUD</name>
<dbReference type="GO" id="GO:0006402">
    <property type="term" value="P:mRNA catabolic process"/>
    <property type="evidence" value="ECO:0007669"/>
    <property type="project" value="TreeGrafter"/>
</dbReference>
<evidence type="ECO:0000313" key="1">
    <source>
        <dbReference type="EMBL" id="DAE06845.1"/>
    </source>
</evidence>
<protein>
    <submittedName>
        <fullName evidence="1">PemK-like protein</fullName>
    </submittedName>
</protein>
<dbReference type="GO" id="GO:0004521">
    <property type="term" value="F:RNA endonuclease activity"/>
    <property type="evidence" value="ECO:0007669"/>
    <property type="project" value="TreeGrafter"/>
</dbReference>
<dbReference type="PANTHER" id="PTHR33988">
    <property type="entry name" value="ENDORIBONUCLEASE MAZF-RELATED"/>
    <property type="match status" value="1"/>
</dbReference>
<sequence length="154" mass="18197">MKIMNKYEALYRWSCHKMKIQENFERNNQIHIKYPRGAVYTCYMGVNIGHEKSRLEARPCLIVSTDEINKKSSNVIIVPLSKEIKYKKDSATELAYPWHYVLQKAKYSKLTYDSVVQCEDLRCVSKSRMGKFIMKIDPEDLGEIKKRLKRTLQL</sequence>
<accession>A0A8S5PJS9</accession>
<dbReference type="GO" id="GO:0016075">
    <property type="term" value="P:rRNA catabolic process"/>
    <property type="evidence" value="ECO:0007669"/>
    <property type="project" value="TreeGrafter"/>
</dbReference>
<dbReference type="EMBL" id="BK015443">
    <property type="protein sequence ID" value="DAE06845.1"/>
    <property type="molecule type" value="Genomic_DNA"/>
</dbReference>
<dbReference type="SUPFAM" id="SSF50118">
    <property type="entry name" value="Cell growth inhibitor/plasmid maintenance toxic component"/>
    <property type="match status" value="1"/>
</dbReference>